<evidence type="ECO:0000313" key="2">
    <source>
        <dbReference type="EMBL" id="GBC00116.1"/>
    </source>
</evidence>
<sequence>MENKVPLNSEYFHSLKTNSYRRRSKSLSDNVDNGKNSSIYSKRHHSPPPRRAHHQPIMKFNADMWMQEFKQNVMEKLFREERFKAFQKKRSGLENVMDISDDEEWQEQQKLIQSVVQNEWVNYQSSPYSQYQLWLQEQQNLAAAQQQQNLYSTQQLQQQRQQEFINNLPTEIAYDVTTNNLPPKWFQYRESKEQ</sequence>
<feature type="region of interest" description="Disordered" evidence="1">
    <location>
        <begin position="22"/>
        <end position="54"/>
    </location>
</feature>
<protein>
    <submittedName>
        <fullName evidence="2">Uncharacterized protein</fullName>
    </submittedName>
</protein>
<feature type="compositionally biased region" description="Polar residues" evidence="1">
    <location>
        <begin position="27"/>
        <end position="40"/>
    </location>
</feature>
<accession>A0A2Z6RC99</accession>
<gene>
    <name evidence="3" type="ORF">RCL2_002884200</name>
    <name evidence="2" type="ORF">RclHR1_03750015</name>
</gene>
<feature type="compositionally biased region" description="Basic residues" evidence="1">
    <location>
        <begin position="41"/>
        <end position="54"/>
    </location>
</feature>
<proteinExistence type="predicted"/>
<reference evidence="2 4" key="1">
    <citation type="submission" date="2017-11" db="EMBL/GenBank/DDBJ databases">
        <title>The genome of Rhizophagus clarus HR1 reveals common genetic basis of auxotrophy among arbuscular mycorrhizal fungi.</title>
        <authorList>
            <person name="Kobayashi Y."/>
        </authorList>
    </citation>
    <scope>NUCLEOTIDE SEQUENCE [LARGE SCALE GENOMIC DNA]</scope>
    <source>
        <strain evidence="2 4">HR1</strain>
    </source>
</reference>
<evidence type="ECO:0000313" key="3">
    <source>
        <dbReference type="EMBL" id="GET02464.1"/>
    </source>
</evidence>
<evidence type="ECO:0000256" key="1">
    <source>
        <dbReference type="SAM" id="MobiDB-lite"/>
    </source>
</evidence>
<dbReference type="OrthoDB" id="2399198at2759"/>
<dbReference type="AlphaFoldDB" id="A0A2Z6RC99"/>
<keyword evidence="4" id="KW-1185">Reference proteome</keyword>
<comment type="caution">
    <text evidence="2">The sequence shown here is derived from an EMBL/GenBank/DDBJ whole genome shotgun (WGS) entry which is preliminary data.</text>
</comment>
<dbReference type="Proteomes" id="UP000615446">
    <property type="component" value="Unassembled WGS sequence"/>
</dbReference>
<dbReference type="EMBL" id="BEXD01003057">
    <property type="protein sequence ID" value="GBC00116.1"/>
    <property type="molecule type" value="Genomic_DNA"/>
</dbReference>
<dbReference type="Proteomes" id="UP000247702">
    <property type="component" value="Unassembled WGS sequence"/>
</dbReference>
<dbReference type="EMBL" id="BLAL01000311">
    <property type="protein sequence ID" value="GET02464.1"/>
    <property type="molecule type" value="Genomic_DNA"/>
</dbReference>
<organism evidence="2 4">
    <name type="scientific">Rhizophagus clarus</name>
    <dbReference type="NCBI Taxonomy" id="94130"/>
    <lineage>
        <taxon>Eukaryota</taxon>
        <taxon>Fungi</taxon>
        <taxon>Fungi incertae sedis</taxon>
        <taxon>Mucoromycota</taxon>
        <taxon>Glomeromycotina</taxon>
        <taxon>Glomeromycetes</taxon>
        <taxon>Glomerales</taxon>
        <taxon>Glomeraceae</taxon>
        <taxon>Rhizophagus</taxon>
    </lineage>
</organism>
<evidence type="ECO:0000313" key="4">
    <source>
        <dbReference type="Proteomes" id="UP000247702"/>
    </source>
</evidence>
<name>A0A2Z6RC99_9GLOM</name>
<reference evidence="3" key="2">
    <citation type="submission" date="2019-10" db="EMBL/GenBank/DDBJ databases">
        <title>Conservation and host-specific expression of non-tandemly repeated heterogenous ribosome RNA gene in arbuscular mycorrhizal fungi.</title>
        <authorList>
            <person name="Maeda T."/>
            <person name="Kobayashi Y."/>
            <person name="Nakagawa T."/>
            <person name="Ezawa T."/>
            <person name="Yamaguchi K."/>
            <person name="Bino T."/>
            <person name="Nishimoto Y."/>
            <person name="Shigenobu S."/>
            <person name="Kawaguchi M."/>
        </authorList>
    </citation>
    <scope>NUCLEOTIDE SEQUENCE</scope>
    <source>
        <strain evidence="3">HR1</strain>
    </source>
</reference>